<dbReference type="Pfam" id="PF14697">
    <property type="entry name" value="Fer4_21"/>
    <property type="match status" value="1"/>
</dbReference>
<name>A0A031LTU6_9CREN</name>
<dbReference type="GO" id="GO:0051539">
    <property type="term" value="F:4 iron, 4 sulfur cluster binding"/>
    <property type="evidence" value="ECO:0007669"/>
    <property type="project" value="UniProtKB-KW"/>
</dbReference>
<keyword evidence="2" id="KW-0004">4Fe-4S</keyword>
<keyword evidence="5" id="KW-0813">Transport</keyword>
<evidence type="ECO:0000313" key="9">
    <source>
        <dbReference type="EMBL" id="EZQ11236.1"/>
    </source>
</evidence>
<organism evidence="9 10">
    <name type="scientific">Candidatus Acidianus copahuensis</name>
    <dbReference type="NCBI Taxonomy" id="1160895"/>
    <lineage>
        <taxon>Archaea</taxon>
        <taxon>Thermoproteota</taxon>
        <taxon>Thermoprotei</taxon>
        <taxon>Sulfolobales</taxon>
        <taxon>Sulfolobaceae</taxon>
        <taxon>Acidianus</taxon>
    </lineage>
</organism>
<evidence type="ECO:0000256" key="6">
    <source>
        <dbReference type="ARBA" id="ARBA00023004"/>
    </source>
</evidence>
<dbReference type="PROSITE" id="PS51379">
    <property type="entry name" value="4FE4S_FER_2"/>
    <property type="match status" value="2"/>
</dbReference>
<keyword evidence="4" id="KW-0677">Repeat</keyword>
<keyword evidence="5" id="KW-0249">Electron transport</keyword>
<evidence type="ECO:0000256" key="1">
    <source>
        <dbReference type="ARBA" id="ARBA00001966"/>
    </source>
</evidence>
<dbReference type="SUPFAM" id="SSF54862">
    <property type="entry name" value="4Fe-4S ferredoxins"/>
    <property type="match status" value="1"/>
</dbReference>
<dbReference type="STRING" id="1160895.CM19_01770"/>
<keyword evidence="10" id="KW-1185">Reference proteome</keyword>
<dbReference type="OrthoDB" id="23478at2157"/>
<evidence type="ECO:0000256" key="3">
    <source>
        <dbReference type="ARBA" id="ARBA00022723"/>
    </source>
</evidence>
<dbReference type="PANTHER" id="PTHR43724:SF1">
    <property type="entry name" value="PYRUVATE SYNTHASE SUBUNIT PORD"/>
    <property type="match status" value="1"/>
</dbReference>
<keyword evidence="7" id="KW-0411">Iron-sulfur</keyword>
<dbReference type="InterPro" id="IPR017900">
    <property type="entry name" value="4Fe4S_Fe_S_CS"/>
</dbReference>
<feature type="domain" description="4Fe-4S ferredoxin-type" evidence="8">
    <location>
        <begin position="57"/>
        <end position="86"/>
    </location>
</feature>
<dbReference type="EMBL" id="JFZT01000016">
    <property type="protein sequence ID" value="EZQ11236.1"/>
    <property type="molecule type" value="Genomic_DNA"/>
</dbReference>
<keyword evidence="3" id="KW-0479">Metal-binding</keyword>
<reference evidence="9 10" key="1">
    <citation type="submission" date="2014-03" db="EMBL/GenBank/DDBJ databases">
        <title>Draft genome sequence of the novel thermoacidophilic archaea Acidianus copahuensis ALE1 strain, isolated from Copahue volcanic area in Neuquen Argentina.</title>
        <authorList>
            <person name="Urbieta M.S."/>
            <person name="Rascovan N."/>
            <person name="Castro C."/>
            <person name="Revale S."/>
            <person name="Giaveno M.A."/>
            <person name="Vazquez M.P."/>
            <person name="Donati E.R."/>
        </authorList>
    </citation>
    <scope>NUCLEOTIDE SEQUENCE [LARGE SCALE GENOMIC DNA]</scope>
    <source>
        <strain evidence="9 10">ALE1</strain>
    </source>
</reference>
<evidence type="ECO:0000313" key="10">
    <source>
        <dbReference type="Proteomes" id="UP000024332"/>
    </source>
</evidence>
<keyword evidence="6" id="KW-0408">Iron</keyword>
<comment type="cofactor">
    <cofactor evidence="1">
        <name>[4Fe-4S] cluster</name>
        <dbReference type="ChEBI" id="CHEBI:49883"/>
    </cofactor>
</comment>
<dbReference type="Gene3D" id="3.30.70.20">
    <property type="match status" value="1"/>
</dbReference>
<dbReference type="InterPro" id="IPR017896">
    <property type="entry name" value="4Fe4S_Fe-S-bd"/>
</dbReference>
<dbReference type="InterPro" id="IPR011898">
    <property type="entry name" value="PorD_KorD"/>
</dbReference>
<dbReference type="PANTHER" id="PTHR43724">
    <property type="entry name" value="PYRUVATE SYNTHASE SUBUNIT PORD"/>
    <property type="match status" value="1"/>
</dbReference>
<dbReference type="AlphaFoldDB" id="A0A031LTU6"/>
<dbReference type="Proteomes" id="UP000024332">
    <property type="component" value="Unassembled WGS sequence"/>
</dbReference>
<evidence type="ECO:0000259" key="8">
    <source>
        <dbReference type="PROSITE" id="PS51379"/>
    </source>
</evidence>
<dbReference type="PROSITE" id="PS00198">
    <property type="entry name" value="4FE4S_FER_1"/>
    <property type="match status" value="1"/>
</dbReference>
<dbReference type="GO" id="GO:0046872">
    <property type="term" value="F:metal ion binding"/>
    <property type="evidence" value="ECO:0007669"/>
    <property type="project" value="UniProtKB-KW"/>
</dbReference>
<feature type="domain" description="4Fe-4S ferredoxin-type" evidence="8">
    <location>
        <begin position="27"/>
        <end position="56"/>
    </location>
</feature>
<dbReference type="GO" id="GO:0016625">
    <property type="term" value="F:oxidoreductase activity, acting on the aldehyde or oxo group of donors, iron-sulfur protein as acceptor"/>
    <property type="evidence" value="ECO:0007669"/>
    <property type="project" value="InterPro"/>
</dbReference>
<evidence type="ECO:0000256" key="7">
    <source>
        <dbReference type="ARBA" id="ARBA00023014"/>
    </source>
</evidence>
<dbReference type="NCBIfam" id="TIGR02179">
    <property type="entry name" value="PorD_KorD"/>
    <property type="match status" value="1"/>
</dbReference>
<dbReference type="RefSeq" id="WP_048098688.1">
    <property type="nucleotide sequence ID" value="NZ_JFZT01000016.1"/>
</dbReference>
<proteinExistence type="predicted"/>
<evidence type="ECO:0000256" key="5">
    <source>
        <dbReference type="ARBA" id="ARBA00022982"/>
    </source>
</evidence>
<evidence type="ECO:0000256" key="2">
    <source>
        <dbReference type="ARBA" id="ARBA00022485"/>
    </source>
</evidence>
<evidence type="ECO:0000256" key="4">
    <source>
        <dbReference type="ARBA" id="ARBA00022737"/>
    </source>
</evidence>
<protein>
    <submittedName>
        <fullName evidence="9">Ferredoxin</fullName>
    </submittedName>
</protein>
<comment type="caution">
    <text evidence="9">The sequence shown here is derived from an EMBL/GenBank/DDBJ whole genome shotgun (WGS) entry which is preliminary data.</text>
</comment>
<gene>
    <name evidence="9" type="ORF">CM19_01770</name>
</gene>
<sequence length="88" mass="9931">MVNVQEGIPIARPKIGSSGFTGSWRITKPVIHYDACTKCRLCYFYCVENSIDLQQDLYPKIDYDFCKGCGVCADVCPTKAIEMVREVK</sequence>
<accession>A0A031LTU6</accession>